<dbReference type="InterPro" id="IPR000306">
    <property type="entry name" value="Znf_FYVE"/>
</dbReference>
<feature type="compositionally biased region" description="Polar residues" evidence="10">
    <location>
        <begin position="523"/>
        <end position="544"/>
    </location>
</feature>
<dbReference type="SUPFAM" id="SSF50729">
    <property type="entry name" value="PH domain-like"/>
    <property type="match status" value="1"/>
</dbReference>
<feature type="region of interest" description="Disordered" evidence="10">
    <location>
        <begin position="523"/>
        <end position="550"/>
    </location>
</feature>
<sequence>MRFISLRVFQVNKVRLVDKFGPETNVIGTIHVTTSHVIFKADDSAKEFWIPNGLIKNVERGALTVLGSSLVLRCKHFLELTFLIPKDKECQDLYETLTRCSRPVNILDVFAFENRERNGERGWGCLDWKLEFARQGIGSADRQMWKITDFNKSYQHCDTYPEILCVPSAATTQTLIGSCKFRSRARLPVLTYWHKTNAAIKLGCRCAQPLTGFSARCVEDELLMNLIAKTNPTCDKLYLVDTRPRMNAMVNKMQGKGFEDVKKYSNIIFKFFDIENIHITVCSLNYLRGICLLESSGWLRHVKCLLECGVFLAKSITEGVSCVVHCSDGWDRTAQTVSVAQLMLDPFYRTIRGFQVILIEKDWLGFGHKFDDRCGHVGAYNEEASKEVSPVFTQFLDAVFQMTRQFPSAFEFNQRYLITIHEHAYSCQYGTFLGNCDKDRKDLKLAARTQSLWAHMDDWHDDFINPFYEVDLHPSAIVVWKNMYNRFNSGILKKESVHDVAIATLEHIGVLEANMASFRQVLKTSNSPPNTKASNELLTPNPNSRADDQDFGISDSVATINVLVIRWQSLRNADECSSPSCGAEFATRGERRLHCYRCGKVHCRRCVKMTEDGRERTCDLCSSFGRN</sequence>
<dbReference type="EMBL" id="UXUI01009279">
    <property type="protein sequence ID" value="VDD93385.1"/>
    <property type="molecule type" value="Genomic_DNA"/>
</dbReference>
<dbReference type="PROSITE" id="PS00383">
    <property type="entry name" value="TYR_PHOSPHATASE_1"/>
    <property type="match status" value="1"/>
</dbReference>
<keyword evidence="7" id="KW-0443">Lipid metabolism</keyword>
<evidence type="ECO:0000256" key="5">
    <source>
        <dbReference type="ARBA" id="ARBA00022801"/>
    </source>
</evidence>
<evidence type="ECO:0000256" key="2">
    <source>
        <dbReference type="ARBA" id="ARBA00012903"/>
    </source>
</evidence>
<dbReference type="SUPFAM" id="SSF52799">
    <property type="entry name" value="(Phosphotyrosine protein) phosphatases II"/>
    <property type="match status" value="1"/>
</dbReference>
<dbReference type="InterPro" id="IPR011993">
    <property type="entry name" value="PH-like_dom_sf"/>
</dbReference>
<keyword evidence="13" id="KW-1185">Reference proteome</keyword>
<evidence type="ECO:0000313" key="12">
    <source>
        <dbReference type="EMBL" id="VDD93385.1"/>
    </source>
</evidence>
<feature type="binding site" evidence="9">
    <location>
        <begin position="326"/>
        <end position="332"/>
    </location>
    <ligand>
        <name>substrate</name>
    </ligand>
</feature>
<dbReference type="OrthoDB" id="271628at2759"/>
<dbReference type="STRING" id="51028.A0A158QB92"/>
<dbReference type="Pfam" id="PF06602">
    <property type="entry name" value="Myotub-related"/>
    <property type="match status" value="1"/>
</dbReference>
<keyword evidence="6" id="KW-0862">Zinc</keyword>
<dbReference type="Gene3D" id="2.30.29.30">
    <property type="entry name" value="Pleckstrin-homology domain (PH domain)/Phosphotyrosine-binding domain (PTB)"/>
    <property type="match status" value="1"/>
</dbReference>
<evidence type="ECO:0000256" key="8">
    <source>
        <dbReference type="PIRSR" id="PIRSR630564-1"/>
    </source>
</evidence>
<gene>
    <name evidence="12" type="ORF">EVEC_LOCUS8136</name>
</gene>
<comment type="similarity">
    <text evidence="1">Belongs to the protein-tyrosine phosphatase family. Non-receptor class myotubularin subfamily.</text>
</comment>
<name>A0A158QB92_ENTVE</name>
<dbReference type="InterPro" id="IPR048994">
    <property type="entry name" value="PH-GRAM_MTMR6-9"/>
</dbReference>
<dbReference type="InterPro" id="IPR003595">
    <property type="entry name" value="Tyr_Pase_cat"/>
</dbReference>
<dbReference type="GO" id="GO:0052629">
    <property type="term" value="F:phosphatidylinositol-3,5-bisphosphate 3-phosphatase activity"/>
    <property type="evidence" value="ECO:0007669"/>
    <property type="project" value="UniProtKB-EC"/>
</dbReference>
<protein>
    <recommendedName>
        <fullName evidence="2">phosphatidylinositol-3,5-bisphosphate 3-phosphatase</fullName>
        <ecNumber evidence="2">3.1.3.95</ecNumber>
    </recommendedName>
</protein>
<dbReference type="GO" id="GO:0004438">
    <property type="term" value="F:phosphatidylinositol-3-phosphate phosphatase activity"/>
    <property type="evidence" value="ECO:0007669"/>
    <property type="project" value="TreeGrafter"/>
</dbReference>
<evidence type="ECO:0000313" key="13">
    <source>
        <dbReference type="Proteomes" id="UP000274131"/>
    </source>
</evidence>
<dbReference type="Gene3D" id="3.30.40.10">
    <property type="entry name" value="Zinc/RING finger domain, C3HC4 (zinc finger)"/>
    <property type="match status" value="1"/>
</dbReference>
<dbReference type="GO" id="GO:0008270">
    <property type="term" value="F:zinc ion binding"/>
    <property type="evidence" value="ECO:0007669"/>
    <property type="project" value="UniProtKB-KW"/>
</dbReference>
<dbReference type="InterPro" id="IPR010569">
    <property type="entry name" value="Myotubularin-like_Pase_dom"/>
</dbReference>
<feature type="active site" description="Phosphocysteine intermediate" evidence="8">
    <location>
        <position position="326"/>
    </location>
</feature>
<dbReference type="InterPro" id="IPR011011">
    <property type="entry name" value="Znf_FYVE_PHD"/>
</dbReference>
<evidence type="ECO:0000256" key="9">
    <source>
        <dbReference type="PIRSR" id="PIRSR630564-2"/>
    </source>
</evidence>
<dbReference type="Pfam" id="PF21098">
    <property type="entry name" value="PH-GRAM_MTMR6-like"/>
    <property type="match status" value="1"/>
</dbReference>
<dbReference type="PROSITE" id="PS51339">
    <property type="entry name" value="PPASE_MYOTUBULARIN"/>
    <property type="match status" value="1"/>
</dbReference>
<dbReference type="WBParaSite" id="EVEC_0000865201-mRNA-1">
    <property type="protein sequence ID" value="EVEC_0000865201-mRNA-1"/>
    <property type="gene ID" value="EVEC_0000865201"/>
</dbReference>
<dbReference type="SMART" id="SM00064">
    <property type="entry name" value="FYVE"/>
    <property type="match status" value="1"/>
</dbReference>
<feature type="domain" description="Myotubularin phosphatase" evidence="11">
    <location>
        <begin position="122"/>
        <end position="528"/>
    </location>
</feature>
<dbReference type="InterPro" id="IPR030564">
    <property type="entry name" value="Myotubularin"/>
</dbReference>
<dbReference type="InterPro" id="IPR013083">
    <property type="entry name" value="Znf_RING/FYVE/PHD"/>
</dbReference>
<evidence type="ECO:0000256" key="6">
    <source>
        <dbReference type="ARBA" id="ARBA00022833"/>
    </source>
</evidence>
<keyword evidence="5" id="KW-0378">Hydrolase</keyword>
<feature type="binding site" evidence="9">
    <location>
        <begin position="276"/>
        <end position="277"/>
    </location>
    <ligand>
        <name>substrate</name>
    </ligand>
</feature>
<dbReference type="EC" id="3.1.3.95" evidence="2"/>
<organism evidence="14">
    <name type="scientific">Enterobius vermicularis</name>
    <name type="common">Human pinworm</name>
    <dbReference type="NCBI Taxonomy" id="51028"/>
    <lineage>
        <taxon>Eukaryota</taxon>
        <taxon>Metazoa</taxon>
        <taxon>Ecdysozoa</taxon>
        <taxon>Nematoda</taxon>
        <taxon>Chromadorea</taxon>
        <taxon>Rhabditida</taxon>
        <taxon>Spirurina</taxon>
        <taxon>Oxyuridomorpha</taxon>
        <taxon>Oxyuroidea</taxon>
        <taxon>Oxyuridae</taxon>
        <taxon>Enterobius</taxon>
    </lineage>
</organism>
<dbReference type="SUPFAM" id="SSF57903">
    <property type="entry name" value="FYVE/PHD zinc finger"/>
    <property type="match status" value="1"/>
</dbReference>
<evidence type="ECO:0000256" key="7">
    <source>
        <dbReference type="ARBA" id="ARBA00023098"/>
    </source>
</evidence>
<evidence type="ECO:0000256" key="10">
    <source>
        <dbReference type="SAM" id="MobiDB-lite"/>
    </source>
</evidence>
<evidence type="ECO:0000313" key="14">
    <source>
        <dbReference type="WBParaSite" id="EVEC_0000865201-mRNA-1"/>
    </source>
</evidence>
<dbReference type="GO" id="GO:0005737">
    <property type="term" value="C:cytoplasm"/>
    <property type="evidence" value="ECO:0007669"/>
    <property type="project" value="TreeGrafter"/>
</dbReference>
<dbReference type="InterPro" id="IPR029021">
    <property type="entry name" value="Prot-tyrosine_phosphatase-like"/>
</dbReference>
<evidence type="ECO:0000256" key="4">
    <source>
        <dbReference type="ARBA" id="ARBA00022771"/>
    </source>
</evidence>
<proteinExistence type="inferred from homology"/>
<dbReference type="InterPro" id="IPR016130">
    <property type="entry name" value="Tyr_Pase_AS"/>
</dbReference>
<accession>A0A158QB92</accession>
<dbReference type="AlphaFoldDB" id="A0A158QB92"/>
<dbReference type="GO" id="GO:0046856">
    <property type="term" value="P:phosphatidylinositol dephosphorylation"/>
    <property type="evidence" value="ECO:0007669"/>
    <property type="project" value="TreeGrafter"/>
</dbReference>
<dbReference type="PANTHER" id="PTHR10807:SF8">
    <property type="entry name" value="PHOSPHATIDYLINOSITOL-3-PHOSPHATE PHOSPHATASE"/>
    <property type="match status" value="1"/>
</dbReference>
<dbReference type="PANTHER" id="PTHR10807">
    <property type="entry name" value="MYOTUBULARIN-RELATED"/>
    <property type="match status" value="1"/>
</dbReference>
<keyword evidence="3" id="KW-0479">Metal-binding</keyword>
<reference evidence="12 13" key="2">
    <citation type="submission" date="2018-10" db="EMBL/GenBank/DDBJ databases">
        <authorList>
            <consortium name="Pathogen Informatics"/>
        </authorList>
    </citation>
    <scope>NUCLEOTIDE SEQUENCE [LARGE SCALE GENOMIC DNA]</scope>
</reference>
<reference evidence="14" key="1">
    <citation type="submission" date="2016-04" db="UniProtKB">
        <authorList>
            <consortium name="WormBaseParasite"/>
        </authorList>
    </citation>
    <scope>IDENTIFICATION</scope>
</reference>
<keyword evidence="4" id="KW-0863">Zinc-finger</keyword>
<evidence type="ECO:0000259" key="11">
    <source>
        <dbReference type="PROSITE" id="PS51339"/>
    </source>
</evidence>
<dbReference type="Proteomes" id="UP000274131">
    <property type="component" value="Unassembled WGS sequence"/>
</dbReference>
<evidence type="ECO:0000256" key="3">
    <source>
        <dbReference type="ARBA" id="ARBA00022723"/>
    </source>
</evidence>
<evidence type="ECO:0000256" key="1">
    <source>
        <dbReference type="ARBA" id="ARBA00007471"/>
    </source>
</evidence>
<dbReference type="SMART" id="SM00404">
    <property type="entry name" value="PTPc_motif"/>
    <property type="match status" value="1"/>
</dbReference>